<dbReference type="InterPro" id="IPR000742">
    <property type="entry name" value="EGF"/>
</dbReference>
<dbReference type="AlphaFoldDB" id="A0AA41VRG0"/>
<dbReference type="InterPro" id="IPR001881">
    <property type="entry name" value="EGF-like_Ca-bd_dom"/>
</dbReference>
<dbReference type="SUPFAM" id="SSF57196">
    <property type="entry name" value="EGF/Laminin"/>
    <property type="match status" value="1"/>
</dbReference>
<evidence type="ECO:0000256" key="1">
    <source>
        <dbReference type="ARBA" id="ARBA00004167"/>
    </source>
</evidence>
<feature type="signal peptide" evidence="7">
    <location>
        <begin position="1"/>
        <end position="25"/>
    </location>
</feature>
<protein>
    <recommendedName>
        <fullName evidence="8">EGF-like domain-containing protein</fullName>
    </recommendedName>
</protein>
<dbReference type="Proteomes" id="UP001177140">
    <property type="component" value="Unassembled WGS sequence"/>
</dbReference>
<name>A0AA41VRG0_PAPNU</name>
<dbReference type="PANTHER" id="PTHR33491">
    <property type="entry name" value="OSJNBA0016N04.9 PROTEIN"/>
    <property type="match status" value="1"/>
</dbReference>
<comment type="subcellular location">
    <subcellularLocation>
        <location evidence="1">Membrane</location>
        <topology evidence="1">Single-pass membrane protein</topology>
    </subcellularLocation>
</comment>
<keyword evidence="2 6" id="KW-0245">EGF-like domain</keyword>
<feature type="non-terminal residue" evidence="9">
    <location>
        <position position="1"/>
    </location>
</feature>
<dbReference type="Pfam" id="PF07645">
    <property type="entry name" value="EGF_CA"/>
    <property type="match status" value="1"/>
</dbReference>
<evidence type="ECO:0000256" key="3">
    <source>
        <dbReference type="ARBA" id="ARBA00022729"/>
    </source>
</evidence>
<evidence type="ECO:0000256" key="7">
    <source>
        <dbReference type="SAM" id="SignalP"/>
    </source>
</evidence>
<dbReference type="FunFam" id="2.10.25.10:FF:000038">
    <property type="entry name" value="Fibrillin 2"/>
    <property type="match status" value="1"/>
</dbReference>
<reference evidence="9" key="1">
    <citation type="submission" date="2022-03" db="EMBL/GenBank/DDBJ databases">
        <title>A functionally conserved STORR gene fusion in Papaver species that diverged 16.8 million years ago.</title>
        <authorList>
            <person name="Catania T."/>
        </authorList>
    </citation>
    <scope>NUCLEOTIDE SEQUENCE</scope>
    <source>
        <strain evidence="9">S-191538</strain>
    </source>
</reference>
<dbReference type="PROSITE" id="PS00010">
    <property type="entry name" value="ASX_HYDROXYL"/>
    <property type="match status" value="1"/>
</dbReference>
<keyword evidence="5 6" id="KW-1015">Disulfide bond</keyword>
<dbReference type="Pfam" id="PF13947">
    <property type="entry name" value="GUB_WAK_bind"/>
    <property type="match status" value="1"/>
</dbReference>
<dbReference type="InterPro" id="IPR025287">
    <property type="entry name" value="WAK_GUB"/>
</dbReference>
<gene>
    <name evidence="9" type="ORF">MKW94_013015</name>
</gene>
<evidence type="ECO:0000259" key="8">
    <source>
        <dbReference type="PROSITE" id="PS50026"/>
    </source>
</evidence>
<dbReference type="CDD" id="cd00054">
    <property type="entry name" value="EGF_CA"/>
    <property type="match status" value="1"/>
</dbReference>
<sequence length="350" mass="37747">MALHILVKFQCIALLLWLQLATSEGSREIIKTGCPEKCGNVSIPYPFGIGDGCFIEKSFEITCNDGLLDSPKPMSGMFNISDISVLEGQMTIEASIARDCSDPELPSIFLEGHLEKFTFSSTKNKFIVIGCDTLTYIGQPGNVSIGTGCLSICNKIEDARNGSCNGVGCCESFVPPGLATLEAIVGSVNSHRLELSFNPCSYAFVVEESSFNFSSSYLNNFKNYGTEIVPVVVDWTVGNETCAEAEGNLTSYACGQNAKCIDRGNVSLGYNCICKEGYAGNPYLQSSTSGGCQDINECDKVCTMNGNCVNTEGNYTCSCNDGYHFNQTILDCSLDESKSFSQSTVYKIVI</sequence>
<evidence type="ECO:0000256" key="4">
    <source>
        <dbReference type="ARBA" id="ARBA00022737"/>
    </source>
</evidence>
<dbReference type="PROSITE" id="PS01187">
    <property type="entry name" value="EGF_CA"/>
    <property type="match status" value="1"/>
</dbReference>
<dbReference type="GO" id="GO:0005509">
    <property type="term" value="F:calcium ion binding"/>
    <property type="evidence" value="ECO:0007669"/>
    <property type="project" value="InterPro"/>
</dbReference>
<accession>A0AA41VRG0</accession>
<dbReference type="GO" id="GO:0030247">
    <property type="term" value="F:polysaccharide binding"/>
    <property type="evidence" value="ECO:0007669"/>
    <property type="project" value="InterPro"/>
</dbReference>
<evidence type="ECO:0000313" key="10">
    <source>
        <dbReference type="Proteomes" id="UP001177140"/>
    </source>
</evidence>
<comment type="caution">
    <text evidence="6">Lacks conserved residue(s) required for the propagation of feature annotation.</text>
</comment>
<dbReference type="InterPro" id="IPR018097">
    <property type="entry name" value="EGF_Ca-bd_CS"/>
</dbReference>
<feature type="disulfide bond" evidence="6">
    <location>
        <begin position="298"/>
        <end position="308"/>
    </location>
</feature>
<evidence type="ECO:0000256" key="5">
    <source>
        <dbReference type="ARBA" id="ARBA00023157"/>
    </source>
</evidence>
<organism evidence="9 10">
    <name type="scientific">Papaver nudicaule</name>
    <name type="common">Iceland poppy</name>
    <dbReference type="NCBI Taxonomy" id="74823"/>
    <lineage>
        <taxon>Eukaryota</taxon>
        <taxon>Viridiplantae</taxon>
        <taxon>Streptophyta</taxon>
        <taxon>Embryophyta</taxon>
        <taxon>Tracheophyta</taxon>
        <taxon>Spermatophyta</taxon>
        <taxon>Magnoliopsida</taxon>
        <taxon>Ranunculales</taxon>
        <taxon>Papaveraceae</taxon>
        <taxon>Papaveroideae</taxon>
        <taxon>Papaver</taxon>
    </lineage>
</organism>
<comment type="caution">
    <text evidence="9">The sequence shown here is derived from an EMBL/GenBank/DDBJ whole genome shotgun (WGS) entry which is preliminary data.</text>
</comment>
<evidence type="ECO:0000256" key="6">
    <source>
        <dbReference type="PROSITE-ProRule" id="PRU00076"/>
    </source>
</evidence>
<dbReference type="EMBL" id="JAJJMA010276783">
    <property type="protein sequence ID" value="MCL7046052.1"/>
    <property type="molecule type" value="Genomic_DNA"/>
</dbReference>
<dbReference type="InterPro" id="IPR000152">
    <property type="entry name" value="EGF-type_Asp/Asn_hydroxyl_site"/>
</dbReference>
<dbReference type="GO" id="GO:0016020">
    <property type="term" value="C:membrane"/>
    <property type="evidence" value="ECO:0007669"/>
    <property type="project" value="UniProtKB-SubCell"/>
</dbReference>
<dbReference type="SMART" id="SM00179">
    <property type="entry name" value="EGF_CA"/>
    <property type="match status" value="1"/>
</dbReference>
<dbReference type="PROSITE" id="PS50026">
    <property type="entry name" value="EGF_3"/>
    <property type="match status" value="1"/>
</dbReference>
<feature type="chain" id="PRO_5041300173" description="EGF-like domain-containing protein" evidence="7">
    <location>
        <begin position="26"/>
        <end position="350"/>
    </location>
</feature>
<dbReference type="SMART" id="SM00181">
    <property type="entry name" value="EGF"/>
    <property type="match status" value="2"/>
</dbReference>
<keyword evidence="4" id="KW-0677">Repeat</keyword>
<proteinExistence type="predicted"/>
<feature type="domain" description="EGF-like" evidence="8">
    <location>
        <begin position="294"/>
        <end position="333"/>
    </location>
</feature>
<keyword evidence="3 7" id="KW-0732">Signal</keyword>
<dbReference type="Gene3D" id="2.10.25.10">
    <property type="entry name" value="Laminin"/>
    <property type="match status" value="2"/>
</dbReference>
<dbReference type="InterPro" id="IPR049883">
    <property type="entry name" value="NOTCH1_EGF-like"/>
</dbReference>
<keyword evidence="10" id="KW-1185">Reference proteome</keyword>
<evidence type="ECO:0000256" key="2">
    <source>
        <dbReference type="ARBA" id="ARBA00022536"/>
    </source>
</evidence>
<evidence type="ECO:0000313" key="9">
    <source>
        <dbReference type="EMBL" id="MCL7046052.1"/>
    </source>
</evidence>
<dbReference type="PROSITE" id="PS01186">
    <property type="entry name" value="EGF_2"/>
    <property type="match status" value="1"/>
</dbReference>